<feature type="transmembrane region" description="Helical" evidence="7">
    <location>
        <begin position="21"/>
        <end position="42"/>
    </location>
</feature>
<evidence type="ECO:0000313" key="10">
    <source>
        <dbReference type="EMBL" id="MBO1306908.1"/>
    </source>
</evidence>
<sequence>MRFSEIWKTAFKSIGKNKRRSFLTMIGLVIGVSAVITVFSIGRAFEGYMSDFVGLDQYEGQVSINYVPNDPAFDENGIKAFTEEDINKIENVAGVKSVKYDNYYSNGDYYVINTFDEADQTSNSYNFFKLIKDEQGSPVIYGRSIEASDNVNENPVIVIDKTTSEIIREENPESLVGQTVSLGGHRYEVVGIMADRESNALMQTENDLTVAETPQNVYEKYFDTYSTNTILVSVSDAVNVKDTSNKIVDTLKDEGFYKDQGVYQGEDLAGQVDTIRTLLTSVTLLVSVVGGISLFISGIGVMNMIYISVSERTKEIGVRRAMGGTRGNVMMQFLLEGISLTLLGGGIGFLFSVLFGILISMFTPLNVAPDLFTIVLAFGLSVVIGIVFSWLPAKSASQKDIVTLLR</sequence>
<protein>
    <submittedName>
        <fullName evidence="10">ABC transporter permease</fullName>
    </submittedName>
</protein>
<feature type="domain" description="MacB-like periplasmic core" evidence="9">
    <location>
        <begin position="21"/>
        <end position="248"/>
    </location>
</feature>
<dbReference type="Pfam" id="PF12704">
    <property type="entry name" value="MacB_PCD"/>
    <property type="match status" value="1"/>
</dbReference>
<name>A0ABS3LB96_9ENTE</name>
<evidence type="ECO:0000256" key="6">
    <source>
        <dbReference type="ARBA" id="ARBA00038076"/>
    </source>
</evidence>
<dbReference type="EMBL" id="JAFREM010000018">
    <property type="protein sequence ID" value="MBO1306908.1"/>
    <property type="molecule type" value="Genomic_DNA"/>
</dbReference>
<proteinExistence type="inferred from homology"/>
<evidence type="ECO:0000259" key="8">
    <source>
        <dbReference type="Pfam" id="PF02687"/>
    </source>
</evidence>
<feature type="domain" description="ABC3 transporter permease C-terminal" evidence="8">
    <location>
        <begin position="288"/>
        <end position="400"/>
    </location>
</feature>
<comment type="similarity">
    <text evidence="6">Belongs to the ABC-4 integral membrane protein family.</text>
</comment>
<dbReference type="PANTHER" id="PTHR30572:SF4">
    <property type="entry name" value="ABC TRANSPORTER PERMEASE YTRF"/>
    <property type="match status" value="1"/>
</dbReference>
<comment type="caution">
    <text evidence="10">The sequence shown here is derived from an EMBL/GenBank/DDBJ whole genome shotgun (WGS) entry which is preliminary data.</text>
</comment>
<organism evidence="10 11">
    <name type="scientific">Candidatus Enterococcus moelleringii</name>
    <dbReference type="NCBI Taxonomy" id="2815325"/>
    <lineage>
        <taxon>Bacteria</taxon>
        <taxon>Bacillati</taxon>
        <taxon>Bacillota</taxon>
        <taxon>Bacilli</taxon>
        <taxon>Lactobacillales</taxon>
        <taxon>Enterococcaceae</taxon>
        <taxon>Enterococcus</taxon>
    </lineage>
</organism>
<dbReference type="Proteomes" id="UP000664601">
    <property type="component" value="Unassembled WGS sequence"/>
</dbReference>
<feature type="transmembrane region" description="Helical" evidence="7">
    <location>
        <begin position="284"/>
        <end position="309"/>
    </location>
</feature>
<keyword evidence="11" id="KW-1185">Reference proteome</keyword>
<evidence type="ECO:0000256" key="3">
    <source>
        <dbReference type="ARBA" id="ARBA00022692"/>
    </source>
</evidence>
<evidence type="ECO:0000256" key="2">
    <source>
        <dbReference type="ARBA" id="ARBA00022475"/>
    </source>
</evidence>
<evidence type="ECO:0000259" key="9">
    <source>
        <dbReference type="Pfam" id="PF12704"/>
    </source>
</evidence>
<keyword evidence="3 7" id="KW-0812">Transmembrane</keyword>
<dbReference type="InterPro" id="IPR025857">
    <property type="entry name" value="MacB_PCD"/>
</dbReference>
<dbReference type="RefSeq" id="WP_207673829.1">
    <property type="nucleotide sequence ID" value="NZ_JAFREM010000018.1"/>
</dbReference>
<dbReference type="Pfam" id="PF02687">
    <property type="entry name" value="FtsX"/>
    <property type="match status" value="1"/>
</dbReference>
<evidence type="ECO:0000256" key="5">
    <source>
        <dbReference type="ARBA" id="ARBA00023136"/>
    </source>
</evidence>
<feature type="transmembrane region" description="Helical" evidence="7">
    <location>
        <begin position="371"/>
        <end position="391"/>
    </location>
</feature>
<keyword evidence="2" id="KW-1003">Cell membrane</keyword>
<dbReference type="InterPro" id="IPR050250">
    <property type="entry name" value="Macrolide_Exporter_MacB"/>
</dbReference>
<accession>A0ABS3LB96</accession>
<comment type="subcellular location">
    <subcellularLocation>
        <location evidence="1">Cell membrane</location>
        <topology evidence="1">Multi-pass membrane protein</topology>
    </subcellularLocation>
</comment>
<evidence type="ECO:0000256" key="4">
    <source>
        <dbReference type="ARBA" id="ARBA00022989"/>
    </source>
</evidence>
<evidence type="ECO:0000256" key="1">
    <source>
        <dbReference type="ARBA" id="ARBA00004651"/>
    </source>
</evidence>
<keyword evidence="4 7" id="KW-1133">Transmembrane helix</keyword>
<keyword evidence="5 7" id="KW-0472">Membrane</keyword>
<feature type="transmembrane region" description="Helical" evidence="7">
    <location>
        <begin position="330"/>
        <end position="359"/>
    </location>
</feature>
<reference evidence="10 11" key="1">
    <citation type="submission" date="2021-03" db="EMBL/GenBank/DDBJ databases">
        <title>Enterococcal diversity collection.</title>
        <authorList>
            <person name="Gilmore M.S."/>
            <person name="Schwartzman J."/>
            <person name="Van Tyne D."/>
            <person name="Martin M."/>
            <person name="Earl A.M."/>
            <person name="Manson A.L."/>
            <person name="Straub T."/>
            <person name="Salamzade R."/>
            <person name="Saavedra J."/>
            <person name="Lebreton F."/>
            <person name="Prichula J."/>
            <person name="Schaufler K."/>
            <person name="Gaca A."/>
            <person name="Sgardioli B."/>
            <person name="Wagenaar J."/>
            <person name="Strong T."/>
        </authorList>
    </citation>
    <scope>NUCLEOTIDE SEQUENCE [LARGE SCALE GENOMIC DNA]</scope>
    <source>
        <strain evidence="10 11">669A</strain>
    </source>
</reference>
<gene>
    <name evidence="10" type="ORF">JZO70_12090</name>
</gene>
<dbReference type="PANTHER" id="PTHR30572">
    <property type="entry name" value="MEMBRANE COMPONENT OF TRANSPORTER-RELATED"/>
    <property type="match status" value="1"/>
</dbReference>
<dbReference type="InterPro" id="IPR003838">
    <property type="entry name" value="ABC3_permease_C"/>
</dbReference>
<evidence type="ECO:0000256" key="7">
    <source>
        <dbReference type="SAM" id="Phobius"/>
    </source>
</evidence>
<evidence type="ECO:0000313" key="11">
    <source>
        <dbReference type="Proteomes" id="UP000664601"/>
    </source>
</evidence>